<reference evidence="1" key="1">
    <citation type="submission" date="2021-01" db="EMBL/GenBank/DDBJ databases">
        <authorList>
            <person name="Kaushik A."/>
        </authorList>
    </citation>
    <scope>NUCLEOTIDE SEQUENCE</scope>
    <source>
        <strain evidence="1">AG5</strain>
    </source>
</reference>
<organism evidence="1 2">
    <name type="scientific">Rhizoctonia solani</name>
    <dbReference type="NCBI Taxonomy" id="456999"/>
    <lineage>
        <taxon>Eukaryota</taxon>
        <taxon>Fungi</taxon>
        <taxon>Dikarya</taxon>
        <taxon>Basidiomycota</taxon>
        <taxon>Agaricomycotina</taxon>
        <taxon>Agaricomycetes</taxon>
        <taxon>Cantharellales</taxon>
        <taxon>Ceratobasidiaceae</taxon>
        <taxon>Rhizoctonia</taxon>
    </lineage>
</organism>
<name>A0A8H3DZU9_9AGAM</name>
<dbReference type="Proteomes" id="UP000663827">
    <property type="component" value="Unassembled WGS sequence"/>
</dbReference>
<protein>
    <submittedName>
        <fullName evidence="1">Uncharacterized protein</fullName>
    </submittedName>
</protein>
<evidence type="ECO:0000313" key="1">
    <source>
        <dbReference type="EMBL" id="CAE7117196.1"/>
    </source>
</evidence>
<evidence type="ECO:0000313" key="2">
    <source>
        <dbReference type="Proteomes" id="UP000663827"/>
    </source>
</evidence>
<feature type="non-terminal residue" evidence="1">
    <location>
        <position position="1"/>
    </location>
</feature>
<dbReference type="AlphaFoldDB" id="A0A8H3DZU9"/>
<sequence>MANTEEDKFNFAILSRVEQYRQESKGFLDSDLHKSDYPLLLQILLSTLSWQPLSLELCRGHMLENPSLFGAFRAAYFSKSFWKLRNRPSIYLFRMENAATVMDESLPAASNSGGLKEAFEQPYQGNLPQLFRRTLDNYAKFTSGYNASKRAYNRSISVLQSSGMGKSRLVEELGNLVFTIPINLREELPADVLAYPPSDDSLRNFFKKRYKKSDEVLQAEYAILLTELFKAVRSEVLEVCEDQTGVERATTWAKYMKEGQTLRNVGLNRKTLYEKVVKKARKRANNRAPPTTSTTHPIVIVLSDPGVLTELFAELRSSAQRFRQAIAPDYHPGDEGNVCYVYFDDAQDLAEPPLDDGPLCRMSPYDNLGKVLAELSLLPIFFVFLSRNFNLQQSPPILVDHPSLLASHGCKIFPPFTELPFDVFADNAFETLAASNCLSLADVCTTHIISHFGRPMWLVHHKLWLVQQELSCNELTPPDGVTGGDTITLTMDKISAHNDKEIASAADLAAISIRMGINFNSATRSSRNMESKQVESHMRVVYVVPENHEYMWTGSPSEPLLAEGAARHLANLLGGIAIAGPRIVAKCYNDGFLAQDKQVTLCGRLILTVAHDLASQKLPLLDSLQPKFHRPILVLDLLCALFPSSYHQAILDATPVNSKSSPHSPSKPLREVFSNAYVSFSHFETVEDYQDLGASLLHYGLVRGCAIQVKDDQESINAVIPIHMGADTDPITAKTMSAINLQFKNWKAGVYCLIDRMITVPDTNQPVISIVFELGGESKEGSHVHISKAASVDTPSPHTPHPDDHHYSIVAYGHGPETFGVVSNESKPFYDAILRSRDHLLDDFPRSDDKELLACLQKMWPLEESQVLHYLSFLDKDYSA</sequence>
<dbReference type="PANTHER" id="PTHR33266:SF1">
    <property type="entry name" value="F-BOX DOMAIN-CONTAINING PROTEIN"/>
    <property type="match status" value="1"/>
</dbReference>
<dbReference type="PANTHER" id="PTHR33266">
    <property type="entry name" value="CHROMOSOME 15, WHOLE GENOME SHOTGUN SEQUENCE"/>
    <property type="match status" value="1"/>
</dbReference>
<proteinExistence type="predicted"/>
<comment type="caution">
    <text evidence="1">The sequence shown here is derived from an EMBL/GenBank/DDBJ whole genome shotgun (WGS) entry which is preliminary data.</text>
</comment>
<dbReference type="EMBL" id="CAJNJQ010001061">
    <property type="protein sequence ID" value="CAE7117196.1"/>
    <property type="molecule type" value="Genomic_DNA"/>
</dbReference>
<gene>
    <name evidence="1" type="ORF">RDB_LOCUS53152</name>
</gene>
<accession>A0A8H3DZU9</accession>